<dbReference type="Gene3D" id="3.40.50.300">
    <property type="entry name" value="P-loop containing nucleotide triphosphate hydrolases"/>
    <property type="match status" value="1"/>
</dbReference>
<sequence>TSKRGTTHDRRKVHNKIKEGKKKKAKAAKKDTQWKSKQKKDPGIPNNFPFKDQLLAEVAEQRRIKAERKAADLLAAGQDAAAELSDDGDFDGVGSISAKKLNVAAFTMRDAKRAAPVVEEEEEEDAPMLMDPELATLRAVLDKADAVIEVLDARDPQTFRSAALEKHIMEGNKKLMLVLNKIDLCPREAVAAWYSHLRGEQPTFLFRSASSCLPVAPIAPDVKGKAKASTNDAIGAGAILDQLRSWAAEKKGDTPFTVAVVGVTNSGKSSLVNSLLKKSALPVYTLATSSRGPTTTEVPQEVSLDATLSVLDTPGLAWTPLSSDDDSANAVRARDILMRNKGRIDRLKDPEPAVENFVSRATTEDLMLLYSLPAFIKDDSEAFLKGVARAKQLIKKHGAIDLTTAARVVLRDWSTGRIKWYTPGPAAADAAQADEAILSRLSTRKELRRAGGLVKLTPGTVETRTVDLEAPWVHVTGAPVRTGEDDDDDDWEDVDEDEDMDDGESEDGEMDEDEEDDEDEEEELPAPPPKRKRQAGDQSLPPPPAKKVAFA</sequence>
<dbReference type="EMBL" id="VDMD01000002">
    <property type="protein sequence ID" value="TRM68553.1"/>
    <property type="molecule type" value="Genomic_DNA"/>
</dbReference>
<feature type="compositionally biased region" description="Basic residues" evidence="5">
    <location>
        <begin position="1"/>
        <end position="27"/>
    </location>
</feature>
<reference evidence="8 9" key="1">
    <citation type="journal article" date="2019" name="New Phytol.">
        <title>Comparative genomics reveals unique wood-decay strategies and fruiting body development in the Schizophyllaceae.</title>
        <authorList>
            <person name="Almasi E."/>
            <person name="Sahu N."/>
            <person name="Krizsan K."/>
            <person name="Balint B."/>
            <person name="Kovacs G.M."/>
            <person name="Kiss B."/>
            <person name="Cseklye J."/>
            <person name="Drula E."/>
            <person name="Henrissat B."/>
            <person name="Nagy I."/>
            <person name="Chovatia M."/>
            <person name="Adam C."/>
            <person name="LaButti K."/>
            <person name="Lipzen A."/>
            <person name="Riley R."/>
            <person name="Grigoriev I.V."/>
            <person name="Nagy L.G."/>
        </authorList>
    </citation>
    <scope>NUCLEOTIDE SEQUENCE [LARGE SCALE GENOMIC DNA]</scope>
    <source>
        <strain evidence="8 9">NL-1724</strain>
    </source>
</reference>
<name>A0A550CUT8_9AGAR</name>
<evidence type="ECO:0000313" key="9">
    <source>
        <dbReference type="Proteomes" id="UP000320762"/>
    </source>
</evidence>
<comment type="caution">
    <text evidence="8">The sequence shown here is derived from an EMBL/GenBank/DDBJ whole genome shotgun (WGS) entry which is preliminary data.</text>
</comment>
<evidence type="ECO:0000256" key="2">
    <source>
        <dbReference type="ARBA" id="ARBA00022741"/>
    </source>
</evidence>
<dbReference type="GO" id="GO:0016787">
    <property type="term" value="F:hydrolase activity"/>
    <property type="evidence" value="ECO:0007669"/>
    <property type="project" value="UniProtKB-KW"/>
</dbReference>
<feature type="non-terminal residue" evidence="8">
    <location>
        <position position="551"/>
    </location>
</feature>
<dbReference type="InterPro" id="IPR050755">
    <property type="entry name" value="TRAFAC_YlqF/YawG_RiboMat"/>
</dbReference>
<proteinExistence type="predicted"/>
<dbReference type="InterPro" id="IPR023179">
    <property type="entry name" value="GTP-bd_ortho_bundle_sf"/>
</dbReference>
<gene>
    <name evidence="8" type="ORF">BD626DRAFT_375356</name>
</gene>
<evidence type="ECO:0000256" key="3">
    <source>
        <dbReference type="ARBA" id="ARBA00023134"/>
    </source>
</evidence>
<evidence type="ECO:0000256" key="1">
    <source>
        <dbReference type="ARBA" id="ARBA00004123"/>
    </source>
</evidence>
<keyword evidence="2" id="KW-0547">Nucleotide-binding</keyword>
<dbReference type="InterPro" id="IPR027417">
    <property type="entry name" value="P-loop_NTPase"/>
</dbReference>
<dbReference type="OrthoDB" id="10266128at2759"/>
<dbReference type="PANTHER" id="PTHR11089">
    <property type="entry name" value="GTP-BINDING PROTEIN-RELATED"/>
    <property type="match status" value="1"/>
</dbReference>
<feature type="compositionally biased region" description="Basic and acidic residues" evidence="5">
    <location>
        <begin position="28"/>
        <end position="42"/>
    </location>
</feature>
<feature type="compositionally biased region" description="Acidic residues" evidence="5">
    <location>
        <begin position="484"/>
        <end position="524"/>
    </location>
</feature>
<dbReference type="Gene3D" id="1.10.1580.10">
    <property type="match status" value="1"/>
</dbReference>
<feature type="domain" description="G" evidence="6">
    <location>
        <begin position="257"/>
        <end position="322"/>
    </location>
</feature>
<dbReference type="Pfam" id="PF08701">
    <property type="entry name" value="GN3L_Grn1"/>
    <property type="match status" value="1"/>
</dbReference>
<keyword evidence="3" id="KW-0342">GTP-binding</keyword>
<dbReference type="GO" id="GO:0005525">
    <property type="term" value="F:GTP binding"/>
    <property type="evidence" value="ECO:0007669"/>
    <property type="project" value="UniProtKB-KW"/>
</dbReference>
<protein>
    <submittedName>
        <fullName evidence="8">P-loop containing nucleoside triphosphate hydrolase protein</fullName>
    </submittedName>
</protein>
<dbReference type="SUPFAM" id="SSF52540">
    <property type="entry name" value="P-loop containing nucleoside triphosphate hydrolases"/>
    <property type="match status" value="1"/>
</dbReference>
<feature type="region of interest" description="Disordered" evidence="5">
    <location>
        <begin position="475"/>
        <end position="551"/>
    </location>
</feature>
<feature type="domain" description="Guanine nucleotide-binding protein-like 3 N-terminal" evidence="7">
    <location>
        <begin position="7"/>
        <end position="75"/>
    </location>
</feature>
<dbReference type="PANTHER" id="PTHR11089:SF30">
    <property type="entry name" value="GUANINE NUCLEOTIDE-BINDING PROTEIN-LIKE 3 HOMOLOG"/>
    <property type="match status" value="1"/>
</dbReference>
<feature type="non-terminal residue" evidence="8">
    <location>
        <position position="1"/>
    </location>
</feature>
<keyword evidence="9" id="KW-1185">Reference proteome</keyword>
<dbReference type="STRING" id="97359.A0A550CUT8"/>
<keyword evidence="8" id="KW-0378">Hydrolase</keyword>
<evidence type="ECO:0000259" key="6">
    <source>
        <dbReference type="Pfam" id="PF01926"/>
    </source>
</evidence>
<dbReference type="AlphaFoldDB" id="A0A550CUT8"/>
<accession>A0A550CUT8</accession>
<feature type="region of interest" description="Disordered" evidence="5">
    <location>
        <begin position="1"/>
        <end position="50"/>
    </location>
</feature>
<dbReference type="GO" id="GO:0005730">
    <property type="term" value="C:nucleolus"/>
    <property type="evidence" value="ECO:0007669"/>
    <property type="project" value="TreeGrafter"/>
</dbReference>
<keyword evidence="4" id="KW-0539">Nucleus</keyword>
<evidence type="ECO:0000259" key="7">
    <source>
        <dbReference type="Pfam" id="PF08701"/>
    </source>
</evidence>
<comment type="subcellular location">
    <subcellularLocation>
        <location evidence="1">Nucleus</location>
    </subcellularLocation>
</comment>
<evidence type="ECO:0000256" key="4">
    <source>
        <dbReference type="ARBA" id="ARBA00023242"/>
    </source>
</evidence>
<evidence type="ECO:0000313" key="8">
    <source>
        <dbReference type="EMBL" id="TRM68553.1"/>
    </source>
</evidence>
<evidence type="ECO:0000256" key="5">
    <source>
        <dbReference type="SAM" id="MobiDB-lite"/>
    </source>
</evidence>
<organism evidence="8 9">
    <name type="scientific">Schizophyllum amplum</name>
    <dbReference type="NCBI Taxonomy" id="97359"/>
    <lineage>
        <taxon>Eukaryota</taxon>
        <taxon>Fungi</taxon>
        <taxon>Dikarya</taxon>
        <taxon>Basidiomycota</taxon>
        <taxon>Agaricomycotina</taxon>
        <taxon>Agaricomycetes</taxon>
        <taxon>Agaricomycetidae</taxon>
        <taxon>Agaricales</taxon>
        <taxon>Schizophyllaceae</taxon>
        <taxon>Schizophyllum</taxon>
    </lineage>
</organism>
<dbReference type="InterPro" id="IPR014813">
    <property type="entry name" value="Gnl3_N_dom"/>
</dbReference>
<dbReference type="Pfam" id="PF01926">
    <property type="entry name" value="MMR_HSR1"/>
    <property type="match status" value="1"/>
</dbReference>
<dbReference type="Proteomes" id="UP000320762">
    <property type="component" value="Unassembled WGS sequence"/>
</dbReference>
<dbReference type="InterPro" id="IPR006073">
    <property type="entry name" value="GTP-bd"/>
</dbReference>